<dbReference type="SMART" id="SM00028">
    <property type="entry name" value="TPR"/>
    <property type="match status" value="4"/>
</dbReference>
<dbReference type="EMBL" id="JMIR01000006">
    <property type="protein sequence ID" value="KEO84092.1"/>
    <property type="molecule type" value="Genomic_DNA"/>
</dbReference>
<evidence type="ECO:0000313" key="3">
    <source>
        <dbReference type="EMBL" id="KEO84092.1"/>
    </source>
</evidence>
<dbReference type="InterPro" id="IPR011990">
    <property type="entry name" value="TPR-like_helical_dom_sf"/>
</dbReference>
<dbReference type="eggNOG" id="COG1396">
    <property type="taxonomic scope" value="Bacteria"/>
</dbReference>
<dbReference type="Gene3D" id="1.25.40.10">
    <property type="entry name" value="Tetratricopeptide repeat domain"/>
    <property type="match status" value="2"/>
</dbReference>
<dbReference type="STRING" id="1157490.EL26_06405"/>
<dbReference type="Pfam" id="PF13424">
    <property type="entry name" value="TPR_12"/>
    <property type="match status" value="1"/>
</dbReference>
<dbReference type="OrthoDB" id="1150409at2"/>
<dbReference type="SUPFAM" id="SSF48452">
    <property type="entry name" value="TPR-like"/>
    <property type="match status" value="1"/>
</dbReference>
<evidence type="ECO:0000259" key="2">
    <source>
        <dbReference type="PROSITE" id="PS50943"/>
    </source>
</evidence>
<reference evidence="3 4" key="1">
    <citation type="journal article" date="2013" name="Int. J. Syst. Evol. Microbiol.">
        <title>Tumebacillus flagellatus sp. nov., an alpha-amylase/pullulanase-producing bacterium isolated from cassava wastewater.</title>
        <authorList>
            <person name="Wang Q."/>
            <person name="Xie N."/>
            <person name="Qin Y."/>
            <person name="Shen N."/>
            <person name="Zhu J."/>
            <person name="Mi H."/>
            <person name="Huang R."/>
        </authorList>
    </citation>
    <scope>NUCLEOTIDE SEQUENCE [LARGE SCALE GENOMIC DNA]</scope>
    <source>
        <strain evidence="3 4">GST4</strain>
    </source>
</reference>
<keyword evidence="1" id="KW-0802">TPR repeat</keyword>
<dbReference type="PANTHER" id="PTHR19959">
    <property type="entry name" value="KINESIN LIGHT CHAIN"/>
    <property type="match status" value="1"/>
</dbReference>
<accession>A0A074ME45</accession>
<dbReference type="InterPro" id="IPR019734">
    <property type="entry name" value="TPR_rpt"/>
</dbReference>
<organism evidence="3 4">
    <name type="scientific">Tumebacillus flagellatus</name>
    <dbReference type="NCBI Taxonomy" id="1157490"/>
    <lineage>
        <taxon>Bacteria</taxon>
        <taxon>Bacillati</taxon>
        <taxon>Bacillota</taxon>
        <taxon>Bacilli</taxon>
        <taxon>Bacillales</taxon>
        <taxon>Alicyclobacillaceae</taxon>
        <taxon>Tumebacillus</taxon>
    </lineage>
</organism>
<proteinExistence type="predicted"/>
<protein>
    <recommendedName>
        <fullName evidence="2">HTH cro/C1-type domain-containing protein</fullName>
    </recommendedName>
</protein>
<dbReference type="Pfam" id="PF01381">
    <property type="entry name" value="HTH_3"/>
    <property type="match status" value="1"/>
</dbReference>
<keyword evidence="4" id="KW-1185">Reference proteome</keyword>
<dbReference type="GO" id="GO:0003677">
    <property type="term" value="F:DNA binding"/>
    <property type="evidence" value="ECO:0007669"/>
    <property type="project" value="InterPro"/>
</dbReference>
<name>A0A074ME45_9BACL</name>
<dbReference type="AlphaFoldDB" id="A0A074ME45"/>
<comment type="caution">
    <text evidence="3">The sequence shown here is derived from an EMBL/GenBank/DDBJ whole genome shotgun (WGS) entry which is preliminary data.</text>
</comment>
<gene>
    <name evidence="3" type="ORF">EL26_06405</name>
</gene>
<feature type="domain" description="HTH cro/C1-type" evidence="2">
    <location>
        <begin position="14"/>
        <end position="69"/>
    </location>
</feature>
<evidence type="ECO:0000256" key="1">
    <source>
        <dbReference type="PROSITE-ProRule" id="PRU00339"/>
    </source>
</evidence>
<sequence>MGDNINMLVLGQKIREWRKAAGMTQRELAEGVTSESLISQLENNSYPTLPNEEILVGICNKLGKPISELFAEAGIDRRLWDNEVMLDLIKVLLHQKELEPAYESIQELASRDNVAEHQKYRLTLCLGEYHLKKGELDRAIEIFTELAGELQGRREAYGRLLAELYNKLGNAWYYSKKYLDAYKNYSMAFQYCNKFHELDLLLAQVTYNIGNTCRQLSYHEEAKQYLESARAYFDQLSDQLSLATSLYMLGIVHRNLGDLENAGKYLKQSLALYESLEIFDLAGTAKRVYAFYVLSQDHPNEAIEELKAQAINLKEAKEFNTLALTYARIADLFLEIKQTSEAGRFIGMAASLFDHAIEAPNEEYLAHVLTTSSRYHLQINKFDDCIELAFKSAEILGKMDLDRELAESLELVKAAYKAKGDITKALETAEHINKVLFRTMRPQVMP</sequence>
<dbReference type="SUPFAM" id="SSF47413">
    <property type="entry name" value="lambda repressor-like DNA-binding domains"/>
    <property type="match status" value="1"/>
</dbReference>
<evidence type="ECO:0000313" key="4">
    <source>
        <dbReference type="Proteomes" id="UP000027931"/>
    </source>
</evidence>
<dbReference type="CDD" id="cd00093">
    <property type="entry name" value="HTH_XRE"/>
    <property type="match status" value="1"/>
</dbReference>
<dbReference type="PROSITE" id="PS50005">
    <property type="entry name" value="TPR"/>
    <property type="match status" value="1"/>
</dbReference>
<dbReference type="InterPro" id="IPR001387">
    <property type="entry name" value="Cro/C1-type_HTH"/>
</dbReference>
<dbReference type="SMART" id="SM00530">
    <property type="entry name" value="HTH_XRE"/>
    <property type="match status" value="1"/>
</dbReference>
<dbReference type="Proteomes" id="UP000027931">
    <property type="component" value="Unassembled WGS sequence"/>
</dbReference>
<dbReference type="RefSeq" id="WP_038085694.1">
    <property type="nucleotide sequence ID" value="NZ_JMIR01000006.1"/>
</dbReference>
<dbReference type="PROSITE" id="PS50943">
    <property type="entry name" value="HTH_CROC1"/>
    <property type="match status" value="1"/>
</dbReference>
<dbReference type="PANTHER" id="PTHR19959:SF119">
    <property type="entry name" value="FUNGAL LIPASE-LIKE DOMAIN-CONTAINING PROTEIN"/>
    <property type="match status" value="1"/>
</dbReference>
<dbReference type="Gene3D" id="1.10.260.40">
    <property type="entry name" value="lambda repressor-like DNA-binding domains"/>
    <property type="match status" value="1"/>
</dbReference>
<dbReference type="InterPro" id="IPR010982">
    <property type="entry name" value="Lambda_DNA-bd_dom_sf"/>
</dbReference>
<feature type="repeat" description="TPR" evidence="1">
    <location>
        <begin position="243"/>
        <end position="276"/>
    </location>
</feature>